<evidence type="ECO:0000313" key="3">
    <source>
        <dbReference type="EMBL" id="GFP28855.1"/>
    </source>
</evidence>
<dbReference type="GO" id="GO:0008146">
    <property type="term" value="F:sulfotransferase activity"/>
    <property type="evidence" value="ECO:0007669"/>
    <property type="project" value="TreeGrafter"/>
</dbReference>
<dbReference type="Pfam" id="PF00899">
    <property type="entry name" value="ThiF"/>
    <property type="match status" value="1"/>
</dbReference>
<dbReference type="Gene3D" id="3.40.50.720">
    <property type="entry name" value="NAD(P)-binding Rossmann-like Domain"/>
    <property type="match status" value="1"/>
</dbReference>
<dbReference type="PANTHER" id="PTHR10953">
    <property type="entry name" value="UBIQUITIN-ACTIVATING ENZYME E1"/>
    <property type="match status" value="1"/>
</dbReference>
<evidence type="ECO:0000259" key="2">
    <source>
        <dbReference type="Pfam" id="PF00899"/>
    </source>
</evidence>
<dbReference type="GO" id="GO:0016779">
    <property type="term" value="F:nucleotidyltransferase activity"/>
    <property type="evidence" value="ECO:0007669"/>
    <property type="project" value="UniProtKB-KW"/>
</dbReference>
<accession>A0A6V8P892</accession>
<name>A0A6V8P892_9ACTN</name>
<feature type="domain" description="THIF-type NAD/FAD binding fold" evidence="2">
    <location>
        <begin position="2"/>
        <end position="221"/>
    </location>
</feature>
<dbReference type="InterPro" id="IPR000594">
    <property type="entry name" value="ThiF_NAD_FAD-bd"/>
</dbReference>
<comment type="similarity">
    <text evidence="1">Belongs to the HesA/MoeB/ThiF family.</text>
</comment>
<reference evidence="3 4" key="1">
    <citation type="journal article" date="2020" name="Front. Microbiol.">
        <title>Single-cell genomics of novel Actinobacteria with the Wood-Ljungdahl pathway discovered in a serpentinizing system.</title>
        <authorList>
            <person name="Merino N."/>
            <person name="Kawai M."/>
            <person name="Boyd E.S."/>
            <person name="Colman D.R."/>
            <person name="McGlynn S.E."/>
            <person name="Nealson K.H."/>
            <person name="Kurokawa K."/>
            <person name="Hongoh Y."/>
        </authorList>
    </citation>
    <scope>NUCLEOTIDE SEQUENCE [LARGE SCALE GENOMIC DNA]</scope>
    <source>
        <strain evidence="3 4">S33</strain>
    </source>
</reference>
<dbReference type="GO" id="GO:0004792">
    <property type="term" value="F:thiosulfate-cyanide sulfurtransferase activity"/>
    <property type="evidence" value="ECO:0007669"/>
    <property type="project" value="TreeGrafter"/>
</dbReference>
<feature type="non-terminal residue" evidence="3">
    <location>
        <position position="226"/>
    </location>
</feature>
<dbReference type="InterPro" id="IPR035985">
    <property type="entry name" value="Ubiquitin-activating_enz"/>
</dbReference>
<dbReference type="EMBL" id="BLRY01000459">
    <property type="protein sequence ID" value="GFP28855.1"/>
    <property type="molecule type" value="Genomic_DNA"/>
</dbReference>
<evidence type="ECO:0000256" key="1">
    <source>
        <dbReference type="ARBA" id="ARBA00009919"/>
    </source>
</evidence>
<protein>
    <submittedName>
        <fullName evidence="3">Molybdopterin-synthase adenylyltransferase</fullName>
    </submittedName>
</protein>
<dbReference type="AlphaFoldDB" id="A0A6V8P892"/>
<dbReference type="CDD" id="cd00757">
    <property type="entry name" value="ThiF_MoeB_HesA_family"/>
    <property type="match status" value="1"/>
</dbReference>
<dbReference type="Proteomes" id="UP000591948">
    <property type="component" value="Unassembled WGS sequence"/>
</dbReference>
<evidence type="ECO:0000313" key="4">
    <source>
        <dbReference type="Proteomes" id="UP000591948"/>
    </source>
</evidence>
<keyword evidence="3" id="KW-0808">Transferase</keyword>
<feature type="non-terminal residue" evidence="3">
    <location>
        <position position="1"/>
    </location>
</feature>
<comment type="caution">
    <text evidence="3">The sequence shown here is derived from an EMBL/GenBank/DDBJ whole genome shotgun (WGS) entry which is preliminary data.</text>
</comment>
<dbReference type="GO" id="GO:0005829">
    <property type="term" value="C:cytosol"/>
    <property type="evidence" value="ECO:0007669"/>
    <property type="project" value="TreeGrafter"/>
</dbReference>
<dbReference type="SUPFAM" id="SSF69572">
    <property type="entry name" value="Activating enzymes of the ubiquitin-like proteins"/>
    <property type="match status" value="1"/>
</dbReference>
<dbReference type="RefSeq" id="WP_176234081.1">
    <property type="nucleotide sequence ID" value="NZ_BLRY01000459.1"/>
</dbReference>
<gene>
    <name evidence="3" type="ORF">HKBW3S33_02271</name>
</gene>
<proteinExistence type="inferred from homology"/>
<dbReference type="GO" id="GO:0008641">
    <property type="term" value="F:ubiquitin-like modifier activating enzyme activity"/>
    <property type="evidence" value="ECO:0007669"/>
    <property type="project" value="InterPro"/>
</dbReference>
<dbReference type="PANTHER" id="PTHR10953:SF102">
    <property type="entry name" value="ADENYLYLTRANSFERASE AND SULFURTRANSFERASE MOCS3"/>
    <property type="match status" value="1"/>
</dbReference>
<dbReference type="InterPro" id="IPR045886">
    <property type="entry name" value="ThiF/MoeB/HesA"/>
</dbReference>
<dbReference type="FunFam" id="3.40.50.720:FF:000080">
    <property type="entry name" value="Thiazole biosynthesis adenylyltransferase ThiF"/>
    <property type="match status" value="1"/>
</dbReference>
<keyword evidence="4" id="KW-1185">Reference proteome</keyword>
<organism evidence="3 4">
    <name type="scientific">Candidatus Hakubella thermalkaliphila</name>
    <dbReference type="NCBI Taxonomy" id="2754717"/>
    <lineage>
        <taxon>Bacteria</taxon>
        <taxon>Bacillati</taxon>
        <taxon>Actinomycetota</taxon>
        <taxon>Actinomycetota incertae sedis</taxon>
        <taxon>Candidatus Hakubellales</taxon>
        <taxon>Candidatus Hakubellaceae</taxon>
        <taxon>Candidatus Hakubella</taxon>
    </lineage>
</organism>
<sequence length="226" mass="24660">GIGQAGQERLAQSKVVIVGLGGLGSFFLQHLVRAGIGKITVIDFDTVELSNLQRQILYDEWDVEEGRLKVEIALEKMSRVNSEVKLTGFTTYLSPQNAEKLLLNHDLILDATDNYETRYLINDVAIKHSIPWIFSAVAGAFGTASVIIPGKTPCLREMVLEEASSEALSCSTAGVISPIIAAVTAFSTTQALKYLVLGEDCIDKGLALIDLWHPTLEITDIKRDET</sequence>
<keyword evidence="3" id="KW-0548">Nucleotidyltransferase</keyword>